<dbReference type="RefSeq" id="WP_169627076.1">
    <property type="nucleotide sequence ID" value="NZ_JABBNT010000008.1"/>
</dbReference>
<dbReference type="InterPro" id="IPR007801">
    <property type="entry name" value="MbnB/TglH/ChrH"/>
</dbReference>
<gene>
    <name evidence="3" type="ORF">HH303_19490</name>
</gene>
<dbReference type="EMBL" id="JABBNT010000008">
    <property type="protein sequence ID" value="NMM46683.1"/>
    <property type="molecule type" value="Genomic_DNA"/>
</dbReference>
<dbReference type="PANTHER" id="PTHR42194">
    <property type="entry name" value="UPF0276 PROTEIN HI_1600"/>
    <property type="match status" value="1"/>
</dbReference>
<dbReference type="Proteomes" id="UP000539372">
    <property type="component" value="Unassembled WGS sequence"/>
</dbReference>
<dbReference type="Gene3D" id="3.20.20.150">
    <property type="entry name" value="Divalent-metal-dependent TIM barrel enzymes"/>
    <property type="match status" value="1"/>
</dbReference>
<evidence type="ECO:0000313" key="3">
    <source>
        <dbReference type="EMBL" id="NMM46683.1"/>
    </source>
</evidence>
<sequence length="310" mass="33793">MVQGPTTGPATAVSKPARTIPSRPDGSLRAGIGFKPHYFPAVFDHLDRLDFVEVHAENYMVDGGSMPAMLRALGDRTDLSIHGVGLSLGGGDPLDIDHLDRLKRLEETYRPALFSEHLAWSRQDGIYLNDLLPVPYTMASLRHIADRVSQFQDHIGRPVLIENPSVYLTHAENTISEGDFLSALVRQTGCGLLLDVNNVFVSAVNLGLDAARLLDSLPLESTGEIHLAGFSRETLPDGSPLLIDTHGAPVDEAVWSLYERALARCPDVPVLIEWDTDPPPLEILLHEVDDARRRAATVRSARRANPGAAA</sequence>
<dbReference type="NCBIfam" id="NF003818">
    <property type="entry name" value="PRK05409.1"/>
    <property type="match status" value="1"/>
</dbReference>
<accession>A0A7Y0E3W1</accession>
<name>A0A7Y0E3W1_9PROT</name>
<comment type="similarity">
    <text evidence="1">Belongs to the UPF0276 family.</text>
</comment>
<keyword evidence="4" id="KW-1185">Reference proteome</keyword>
<dbReference type="AlphaFoldDB" id="A0A7Y0E3W1"/>
<evidence type="ECO:0000256" key="2">
    <source>
        <dbReference type="SAM" id="MobiDB-lite"/>
    </source>
</evidence>
<protein>
    <recommendedName>
        <fullName evidence="1">UPF0276 protein HH303_19490</fullName>
    </recommendedName>
</protein>
<dbReference type="HAMAP" id="MF_00697">
    <property type="entry name" value="UPF0276"/>
    <property type="match status" value="1"/>
</dbReference>
<organism evidence="3 4">
    <name type="scientific">Pacificispira spongiicola</name>
    <dbReference type="NCBI Taxonomy" id="2729598"/>
    <lineage>
        <taxon>Bacteria</taxon>
        <taxon>Pseudomonadati</taxon>
        <taxon>Pseudomonadota</taxon>
        <taxon>Alphaproteobacteria</taxon>
        <taxon>Rhodospirillales</taxon>
        <taxon>Rhodospirillaceae</taxon>
        <taxon>Pacificispira</taxon>
    </lineage>
</organism>
<comment type="caution">
    <text evidence="3">The sequence shown here is derived from an EMBL/GenBank/DDBJ whole genome shotgun (WGS) entry which is preliminary data.</text>
</comment>
<dbReference type="PANTHER" id="PTHR42194:SF1">
    <property type="entry name" value="UPF0276 PROTEIN HI_1600"/>
    <property type="match status" value="1"/>
</dbReference>
<reference evidence="3 4" key="1">
    <citation type="submission" date="2020-04" db="EMBL/GenBank/DDBJ databases">
        <title>Rhodospirillaceae bacterium KN72 isolated from deep sea.</title>
        <authorList>
            <person name="Zhang D.-C."/>
        </authorList>
    </citation>
    <scope>NUCLEOTIDE SEQUENCE [LARGE SCALE GENOMIC DNA]</scope>
    <source>
        <strain evidence="3 4">KN72</strain>
    </source>
</reference>
<evidence type="ECO:0000313" key="4">
    <source>
        <dbReference type="Proteomes" id="UP000539372"/>
    </source>
</evidence>
<proteinExistence type="inferred from homology"/>
<feature type="region of interest" description="Disordered" evidence="2">
    <location>
        <begin position="1"/>
        <end position="25"/>
    </location>
</feature>
<dbReference type="Pfam" id="PF05114">
    <property type="entry name" value="MbnB_TglH_ChrH"/>
    <property type="match status" value="1"/>
</dbReference>
<evidence type="ECO:0000256" key="1">
    <source>
        <dbReference type="HAMAP-Rule" id="MF_00697"/>
    </source>
</evidence>